<dbReference type="STRING" id="1089553.Tph_c09370"/>
<dbReference type="EMBL" id="CP003732">
    <property type="protein sequence ID" value="AFV11166.1"/>
    <property type="molecule type" value="Genomic_DNA"/>
</dbReference>
<reference evidence="1 2" key="1">
    <citation type="journal article" date="2012" name="BMC Genomics">
        <title>Genome-guided analysis of physiological and morphological traits of the fermentative acetate oxidizer Thermacetogenium phaeum.</title>
        <authorList>
            <person name="Oehler D."/>
            <person name="Poehlein A."/>
            <person name="Leimbach A."/>
            <person name="Muller N."/>
            <person name="Daniel R."/>
            <person name="Gottschalk G."/>
            <person name="Schink B."/>
        </authorList>
    </citation>
    <scope>NUCLEOTIDE SEQUENCE [LARGE SCALE GENOMIC DNA]</scope>
    <source>
        <strain evidence="2">ATCC BAA-254 / DSM 26808 / PB</strain>
    </source>
</reference>
<name>K4LDR3_THEPS</name>
<sequence>MVGECCGIMKAFIIVIVDFPAALSRQEFFLWCQIRCLMNFAFKALVLF</sequence>
<protein>
    <submittedName>
        <fullName evidence="1">Uncharacterized protein</fullName>
    </submittedName>
</protein>
<evidence type="ECO:0000313" key="1">
    <source>
        <dbReference type="EMBL" id="AFV11166.1"/>
    </source>
</evidence>
<gene>
    <name evidence="1" type="ordered locus">Tph_c09370</name>
</gene>
<dbReference type="AlphaFoldDB" id="K4LDR3"/>
<evidence type="ECO:0000313" key="2">
    <source>
        <dbReference type="Proteomes" id="UP000000467"/>
    </source>
</evidence>
<organism evidence="1 2">
    <name type="scientific">Thermacetogenium phaeum (strain ATCC BAA-254 / DSM 26808 / PB)</name>
    <dbReference type="NCBI Taxonomy" id="1089553"/>
    <lineage>
        <taxon>Bacteria</taxon>
        <taxon>Bacillati</taxon>
        <taxon>Bacillota</taxon>
        <taxon>Clostridia</taxon>
        <taxon>Thermoanaerobacterales</taxon>
        <taxon>Thermoanaerobacteraceae</taxon>
        <taxon>Thermacetogenium</taxon>
    </lineage>
</organism>
<proteinExistence type="predicted"/>
<dbReference type="HOGENOM" id="CLU_3158823_0_0_9"/>
<keyword evidence="2" id="KW-1185">Reference proteome</keyword>
<accession>K4LDR3</accession>
<dbReference type="Proteomes" id="UP000000467">
    <property type="component" value="Chromosome"/>
</dbReference>
<dbReference type="KEGG" id="tpz:Tph_c09370"/>